<evidence type="ECO:0000313" key="4">
    <source>
        <dbReference type="EMBL" id="MFD2277352.1"/>
    </source>
</evidence>
<protein>
    <submittedName>
        <fullName evidence="4">PEP-CTERM sorting domain-containing protein</fullName>
    </submittedName>
</protein>
<accession>A0ABW5E4T3</accession>
<keyword evidence="5" id="KW-1185">Reference proteome</keyword>
<dbReference type="Proteomes" id="UP001597297">
    <property type="component" value="Unassembled WGS sequence"/>
</dbReference>
<evidence type="ECO:0000256" key="2">
    <source>
        <dbReference type="SAM" id="SignalP"/>
    </source>
</evidence>
<dbReference type="RefSeq" id="WP_377093862.1">
    <property type="nucleotide sequence ID" value="NZ_JBHSJM010000001.1"/>
</dbReference>
<dbReference type="InterPro" id="IPR013424">
    <property type="entry name" value="Ice-binding_C"/>
</dbReference>
<reference evidence="5" key="1">
    <citation type="journal article" date="2019" name="Int. J. Syst. Evol. Microbiol.">
        <title>The Global Catalogue of Microorganisms (GCM) 10K type strain sequencing project: providing services to taxonomists for standard genome sequencing and annotation.</title>
        <authorList>
            <consortium name="The Broad Institute Genomics Platform"/>
            <consortium name="The Broad Institute Genome Sequencing Center for Infectious Disease"/>
            <person name="Wu L."/>
            <person name="Ma J."/>
        </authorList>
    </citation>
    <scope>NUCLEOTIDE SEQUENCE [LARGE SCALE GENOMIC DNA]</scope>
    <source>
        <strain evidence="5">JCM 16545</strain>
    </source>
</reference>
<feature type="chain" id="PRO_5046008535" evidence="2">
    <location>
        <begin position="23"/>
        <end position="265"/>
    </location>
</feature>
<gene>
    <name evidence="4" type="ORF">ACFSQZ_12800</name>
</gene>
<evidence type="ECO:0000259" key="3">
    <source>
        <dbReference type="Pfam" id="PF07589"/>
    </source>
</evidence>
<sequence length="265" mass="27924">MKTRQLFLPTCTSLILASSAYAVTITQNDVSNNQAWNLSGFSQGGTELYDERSLTIDGANGYELQEVRIILDTTGNYDDSIGIDMTADGVIDFLATQTAAYATPGIGSGKGNYQPWVDATPFGLDARITSAGTTIVATWNGVEIILTGNRTSDPSGGFNDISGFTLQDWSNGNIDNNGTITSNNFTSTILRLGSLNDDGPSSHGLSFDIDAVVFKDKDGETTVFDPDGDGVPPTVGGSTTAVPEPSSVSLLLLGASAALFRRKRK</sequence>
<proteinExistence type="predicted"/>
<dbReference type="EMBL" id="JBHUJC010000041">
    <property type="protein sequence ID" value="MFD2277352.1"/>
    <property type="molecule type" value="Genomic_DNA"/>
</dbReference>
<comment type="caution">
    <text evidence="4">The sequence shown here is derived from an EMBL/GenBank/DDBJ whole genome shotgun (WGS) entry which is preliminary data.</text>
</comment>
<feature type="region of interest" description="Disordered" evidence="1">
    <location>
        <begin position="221"/>
        <end position="242"/>
    </location>
</feature>
<evidence type="ECO:0000313" key="5">
    <source>
        <dbReference type="Proteomes" id="UP001597297"/>
    </source>
</evidence>
<feature type="signal peptide" evidence="2">
    <location>
        <begin position="1"/>
        <end position="22"/>
    </location>
</feature>
<keyword evidence="2" id="KW-0732">Signal</keyword>
<feature type="domain" description="Ice-binding protein C-terminal" evidence="3">
    <location>
        <begin position="241"/>
        <end position="264"/>
    </location>
</feature>
<evidence type="ECO:0000256" key="1">
    <source>
        <dbReference type="SAM" id="MobiDB-lite"/>
    </source>
</evidence>
<dbReference type="Pfam" id="PF07589">
    <property type="entry name" value="PEP-CTERM"/>
    <property type="match status" value="1"/>
</dbReference>
<dbReference type="NCBIfam" id="TIGR02595">
    <property type="entry name" value="PEP_CTERM"/>
    <property type="match status" value="1"/>
</dbReference>
<feature type="compositionally biased region" description="Low complexity" evidence="1">
    <location>
        <begin position="222"/>
        <end position="242"/>
    </location>
</feature>
<organism evidence="4 5">
    <name type="scientific">Rubritalea spongiae</name>
    <dbReference type="NCBI Taxonomy" id="430797"/>
    <lineage>
        <taxon>Bacteria</taxon>
        <taxon>Pseudomonadati</taxon>
        <taxon>Verrucomicrobiota</taxon>
        <taxon>Verrucomicrobiia</taxon>
        <taxon>Verrucomicrobiales</taxon>
        <taxon>Rubritaleaceae</taxon>
        <taxon>Rubritalea</taxon>
    </lineage>
</organism>
<name>A0ABW5E4T3_9BACT</name>